<comment type="similarity">
    <text evidence="6">Belongs to the MPP10 family.</text>
</comment>
<feature type="compositionally biased region" description="Basic and acidic residues" evidence="7">
    <location>
        <begin position="512"/>
        <end position="529"/>
    </location>
</feature>
<feature type="compositionally biased region" description="Polar residues" evidence="7">
    <location>
        <begin position="496"/>
        <end position="509"/>
    </location>
</feature>
<dbReference type="OrthoDB" id="445326at2759"/>
<dbReference type="InterPro" id="IPR012173">
    <property type="entry name" value="Mpp10"/>
</dbReference>
<feature type="compositionally biased region" description="Acidic residues" evidence="7">
    <location>
        <begin position="102"/>
        <end position="134"/>
    </location>
</feature>
<feature type="compositionally biased region" description="Acidic residues" evidence="7">
    <location>
        <begin position="169"/>
        <end position="232"/>
    </location>
</feature>
<evidence type="ECO:0000313" key="9">
    <source>
        <dbReference type="Proteomes" id="UP000689195"/>
    </source>
</evidence>
<feature type="compositionally biased region" description="Basic and acidic residues" evidence="7">
    <location>
        <begin position="446"/>
        <end position="465"/>
    </location>
</feature>
<gene>
    <name evidence="8" type="ORF">PPENT_87.1.T0660041</name>
</gene>
<feature type="compositionally biased region" description="Basic and acidic residues" evidence="7">
    <location>
        <begin position="138"/>
        <end position="168"/>
    </location>
</feature>
<feature type="region of interest" description="Disordered" evidence="7">
    <location>
        <begin position="427"/>
        <end position="537"/>
    </location>
</feature>
<dbReference type="GO" id="GO:0034457">
    <property type="term" value="C:Mpp10 complex"/>
    <property type="evidence" value="ECO:0007669"/>
    <property type="project" value="InterPro"/>
</dbReference>
<dbReference type="AlphaFoldDB" id="A0A8S1VG77"/>
<evidence type="ECO:0000256" key="7">
    <source>
        <dbReference type="SAM" id="MobiDB-lite"/>
    </source>
</evidence>
<proteinExistence type="inferred from homology"/>
<protein>
    <submittedName>
        <fullName evidence="8">Uncharacterized protein</fullName>
    </submittedName>
</protein>
<keyword evidence="3" id="KW-0698">rRNA processing</keyword>
<dbReference type="GO" id="GO:0006364">
    <property type="term" value="P:rRNA processing"/>
    <property type="evidence" value="ECO:0007669"/>
    <property type="project" value="UniProtKB-KW"/>
</dbReference>
<feature type="compositionally biased region" description="Polar residues" evidence="7">
    <location>
        <begin position="468"/>
        <end position="484"/>
    </location>
</feature>
<organism evidence="8 9">
    <name type="scientific">Paramecium pentaurelia</name>
    <dbReference type="NCBI Taxonomy" id="43138"/>
    <lineage>
        <taxon>Eukaryota</taxon>
        <taxon>Sar</taxon>
        <taxon>Alveolata</taxon>
        <taxon>Ciliophora</taxon>
        <taxon>Intramacronucleata</taxon>
        <taxon>Oligohymenophorea</taxon>
        <taxon>Peniculida</taxon>
        <taxon>Parameciidae</taxon>
        <taxon>Paramecium</taxon>
    </lineage>
</organism>
<dbReference type="PANTHER" id="PTHR17039:SF0">
    <property type="entry name" value="U3 SMALL NUCLEOLAR RIBONUCLEOPROTEIN PROTEIN MPP10"/>
    <property type="match status" value="1"/>
</dbReference>
<evidence type="ECO:0000313" key="8">
    <source>
        <dbReference type="EMBL" id="CAD8176868.1"/>
    </source>
</evidence>
<evidence type="ECO:0000256" key="6">
    <source>
        <dbReference type="ARBA" id="ARBA00029455"/>
    </source>
</evidence>
<name>A0A8S1VG77_9CILI</name>
<comment type="subcellular location">
    <subcellularLocation>
        <location evidence="1">Nucleus</location>
        <location evidence="1">Nucleolus</location>
    </subcellularLocation>
</comment>
<dbReference type="Pfam" id="PF04006">
    <property type="entry name" value="Mpp10"/>
    <property type="match status" value="1"/>
</dbReference>
<evidence type="ECO:0000256" key="3">
    <source>
        <dbReference type="ARBA" id="ARBA00022552"/>
    </source>
</evidence>
<dbReference type="PANTHER" id="PTHR17039">
    <property type="entry name" value="U3 SMALL NUCLEOLAR RIBONUCLEOPROTEIN PROTEIN MPP10"/>
    <property type="match status" value="1"/>
</dbReference>
<keyword evidence="9" id="KW-1185">Reference proteome</keyword>
<dbReference type="EMBL" id="CAJJDO010000066">
    <property type="protein sequence ID" value="CAD8176868.1"/>
    <property type="molecule type" value="Genomic_DNA"/>
</dbReference>
<feature type="region of interest" description="Disordered" evidence="7">
    <location>
        <begin position="76"/>
        <end position="232"/>
    </location>
</feature>
<sequence length="537" mass="63527">MQGLKLKQQIGLILRKDFDAMPLIKQLMDESLNQPLLLLNDEEQMWTQIQRAIEILNQKSLKKLKQIEERATKIAGQVVEEQEEEGQTEEQEQLEQQSNQDGEGDDEQQEVNEEDVNEQEDEHQEMEQEFDEDGGNFRFEKKQKQKDDFDEFEKYMQDYDDGKMGKIDLDDEEIDEDEVDEEENEEENDENNNEGEDSVFDDMREEELEQAQEQEQDQEEEQVNNVIEEEDEEIKNLEEQRLKKKDWQFVGEVQARQRPLNSLIEQDLDFDVNRKVLEETTPEQLNKLIEMIKKRVQDELFDDRQKVQINLHSLEKPVDQVDTNKSQFGLAELYERQFKQALGLPTNTSEQKLKQELFEQFRDLCYKLDSLTNLNFEPRGFVKQAEVQVLDNNVVQREEKVPITARGEQQEDVEKIKKAGFLSKEEADHSLNKKGRRMAKQRKRNKEREKRRSGLVKKLESRGETKFMYNQHQQGKKQMSFIKQQKNKESVKFDKTSTFFKNLQESGVNRQGDIKNKKGGDKPSGDIKSKSKQIKKQ</sequence>
<comment type="caution">
    <text evidence="8">The sequence shown here is derived from an EMBL/GenBank/DDBJ whole genome shotgun (WGS) entry which is preliminary data.</text>
</comment>
<keyword evidence="2" id="KW-0690">Ribosome biogenesis</keyword>
<feature type="compositionally biased region" description="Acidic residues" evidence="7">
    <location>
        <begin position="80"/>
        <end position="93"/>
    </location>
</feature>
<evidence type="ECO:0000256" key="2">
    <source>
        <dbReference type="ARBA" id="ARBA00022517"/>
    </source>
</evidence>
<evidence type="ECO:0000256" key="5">
    <source>
        <dbReference type="ARBA" id="ARBA00023274"/>
    </source>
</evidence>
<keyword evidence="4" id="KW-0539">Nucleus</keyword>
<dbReference type="GO" id="GO:0005732">
    <property type="term" value="C:sno(s)RNA-containing ribonucleoprotein complex"/>
    <property type="evidence" value="ECO:0007669"/>
    <property type="project" value="InterPro"/>
</dbReference>
<evidence type="ECO:0000256" key="4">
    <source>
        <dbReference type="ARBA" id="ARBA00023242"/>
    </source>
</evidence>
<keyword evidence="5" id="KW-0687">Ribonucleoprotein</keyword>
<accession>A0A8S1VG77</accession>
<evidence type="ECO:0000256" key="1">
    <source>
        <dbReference type="ARBA" id="ARBA00004604"/>
    </source>
</evidence>
<feature type="compositionally biased region" description="Basic and acidic residues" evidence="7">
    <location>
        <begin position="486"/>
        <end position="495"/>
    </location>
</feature>
<dbReference type="Proteomes" id="UP000689195">
    <property type="component" value="Unassembled WGS sequence"/>
</dbReference>
<feature type="compositionally biased region" description="Basic residues" evidence="7">
    <location>
        <begin position="432"/>
        <end position="445"/>
    </location>
</feature>
<reference evidence="8" key="1">
    <citation type="submission" date="2021-01" db="EMBL/GenBank/DDBJ databases">
        <authorList>
            <consortium name="Genoscope - CEA"/>
            <person name="William W."/>
        </authorList>
    </citation>
    <scope>NUCLEOTIDE SEQUENCE</scope>
</reference>
<dbReference type="GO" id="GO:0032040">
    <property type="term" value="C:small-subunit processome"/>
    <property type="evidence" value="ECO:0007669"/>
    <property type="project" value="TreeGrafter"/>
</dbReference>